<dbReference type="AlphaFoldDB" id="A0A2Z5TPJ4"/>
<dbReference type="KEGG" id="srq:SR187_3275"/>
<evidence type="ECO:0000313" key="1">
    <source>
        <dbReference type="EMBL" id="BBA92264.1"/>
    </source>
</evidence>
<name>A0A2Z5TPJ4_9STRE</name>
<dbReference type="Proteomes" id="UP000269331">
    <property type="component" value="Chromosome"/>
</dbReference>
<dbReference type="EMBL" id="AP018400">
    <property type="protein sequence ID" value="BBA92264.1"/>
    <property type="molecule type" value="Genomic_DNA"/>
</dbReference>
<proteinExistence type="predicted"/>
<evidence type="ECO:0000313" key="2">
    <source>
        <dbReference type="Proteomes" id="UP000269331"/>
    </source>
</evidence>
<gene>
    <name evidence="1" type="ORF">SR187_3275</name>
</gene>
<sequence>MRLVGNTGTLLVEVNLNKLDGADFNEIYHFIERVAPHVQWDFLNQ</sequence>
<protein>
    <submittedName>
        <fullName evidence="1">Uncharacterized protein</fullName>
    </submittedName>
</protein>
<accession>A0A2Z5TPJ4</accession>
<organism evidence="1 2">
    <name type="scientific">Streptococcus ruminantium</name>
    <dbReference type="NCBI Taxonomy" id="1917441"/>
    <lineage>
        <taxon>Bacteria</taxon>
        <taxon>Bacillati</taxon>
        <taxon>Bacillota</taxon>
        <taxon>Bacilli</taxon>
        <taxon>Lactobacillales</taxon>
        <taxon>Streptococcaceae</taxon>
        <taxon>Streptococcus</taxon>
    </lineage>
</organism>
<reference evidence="1 2" key="1">
    <citation type="journal article" date="2018" name="Genome Biol. Evol.">
        <title>Complete Genome Sequence of Streptococcus ruminantium sp. nov. GUT-187T (=DSM 104980T =JCM 31869T), the Type Strain of S. ruminantium, and Comparison with Genome Sequences of Streptococcus suis Strains.</title>
        <authorList>
            <person name="Tohya M."/>
            <person name="Sekizaki T."/>
            <person name="Miyoshi-Akiyama T."/>
        </authorList>
    </citation>
    <scope>NUCLEOTIDE SEQUENCE [LARGE SCALE GENOMIC DNA]</scope>
    <source>
        <strain evidence="1 2">GUT187T</strain>
    </source>
</reference>